<feature type="transmembrane region" description="Helical" evidence="1">
    <location>
        <begin position="13"/>
        <end position="30"/>
    </location>
</feature>
<evidence type="ECO:0000313" key="2">
    <source>
        <dbReference type="EMBL" id="GGD20337.1"/>
    </source>
</evidence>
<comment type="caution">
    <text evidence="2">The sequence shown here is derived from an EMBL/GenBank/DDBJ whole genome shotgun (WGS) entry which is preliminary data.</text>
</comment>
<accession>A0A916XY73</accession>
<evidence type="ECO:0000313" key="3">
    <source>
        <dbReference type="Proteomes" id="UP000625735"/>
    </source>
</evidence>
<gene>
    <name evidence="2" type="ORF">GCM10011343_08590</name>
</gene>
<keyword evidence="3" id="KW-1185">Reference proteome</keyword>
<dbReference type="AlphaFoldDB" id="A0A916XY73"/>
<keyword evidence="1" id="KW-1133">Transmembrane helix</keyword>
<proteinExistence type="predicted"/>
<reference evidence="2" key="1">
    <citation type="journal article" date="2014" name="Int. J. Syst. Evol. Microbiol.">
        <title>Complete genome sequence of Corynebacterium casei LMG S-19264T (=DSM 44701T), isolated from a smear-ripened cheese.</title>
        <authorList>
            <consortium name="US DOE Joint Genome Institute (JGI-PGF)"/>
            <person name="Walter F."/>
            <person name="Albersmeier A."/>
            <person name="Kalinowski J."/>
            <person name="Ruckert C."/>
        </authorList>
    </citation>
    <scope>NUCLEOTIDE SEQUENCE</scope>
    <source>
        <strain evidence="2">CGMCC 1.12506</strain>
    </source>
</reference>
<dbReference type="Proteomes" id="UP000625735">
    <property type="component" value="Unassembled WGS sequence"/>
</dbReference>
<name>A0A916XY73_9FLAO</name>
<dbReference type="EMBL" id="BMFG01000002">
    <property type="protein sequence ID" value="GGD20337.1"/>
    <property type="molecule type" value="Genomic_DNA"/>
</dbReference>
<sequence length="63" mass="7329">MFETLNFVSISKIKLKNIAIVLGLIFYYNFGKFKTIKILIYEKIITFSFDGLINISIFSSIKK</sequence>
<reference evidence="2" key="2">
    <citation type="submission" date="2020-09" db="EMBL/GenBank/DDBJ databases">
        <authorList>
            <person name="Sun Q."/>
            <person name="Zhou Y."/>
        </authorList>
    </citation>
    <scope>NUCLEOTIDE SEQUENCE</scope>
    <source>
        <strain evidence="2">CGMCC 1.12506</strain>
    </source>
</reference>
<keyword evidence="1" id="KW-0472">Membrane</keyword>
<organism evidence="2 3">
    <name type="scientific">Flavobacterium orientale</name>
    <dbReference type="NCBI Taxonomy" id="1756020"/>
    <lineage>
        <taxon>Bacteria</taxon>
        <taxon>Pseudomonadati</taxon>
        <taxon>Bacteroidota</taxon>
        <taxon>Flavobacteriia</taxon>
        <taxon>Flavobacteriales</taxon>
        <taxon>Flavobacteriaceae</taxon>
        <taxon>Flavobacterium</taxon>
    </lineage>
</organism>
<evidence type="ECO:0000256" key="1">
    <source>
        <dbReference type="SAM" id="Phobius"/>
    </source>
</evidence>
<protein>
    <submittedName>
        <fullName evidence="2">Uncharacterized protein</fullName>
    </submittedName>
</protein>
<keyword evidence="1" id="KW-0812">Transmembrane</keyword>